<dbReference type="Proteomes" id="UP001054945">
    <property type="component" value="Unassembled WGS sequence"/>
</dbReference>
<dbReference type="EMBL" id="BPLR01000210">
    <property type="protein sequence ID" value="GIY92948.1"/>
    <property type="molecule type" value="Genomic_DNA"/>
</dbReference>
<evidence type="ECO:0000313" key="1">
    <source>
        <dbReference type="EMBL" id="GIY92948.1"/>
    </source>
</evidence>
<evidence type="ECO:0000313" key="2">
    <source>
        <dbReference type="Proteomes" id="UP001054945"/>
    </source>
</evidence>
<sequence>MEFGWRMDGGISLSFMPHRPFWQYCKEELGPVEENEFGTHDTLLKIINNWKDNFILQHIRKRPTIVHRWRYPLSPSMTLLDAW</sequence>
<gene>
    <name evidence="1" type="ORF">CEXT_101081</name>
</gene>
<name>A0AAV4XER3_CAEEX</name>
<accession>A0AAV4XER3</accession>
<comment type="caution">
    <text evidence="1">The sequence shown here is derived from an EMBL/GenBank/DDBJ whole genome shotgun (WGS) entry which is preliminary data.</text>
</comment>
<keyword evidence="2" id="KW-1185">Reference proteome</keyword>
<dbReference type="AlphaFoldDB" id="A0AAV4XER3"/>
<proteinExistence type="predicted"/>
<protein>
    <submittedName>
        <fullName evidence="1">Uncharacterized protein</fullName>
    </submittedName>
</protein>
<organism evidence="1 2">
    <name type="scientific">Caerostris extrusa</name>
    <name type="common">Bark spider</name>
    <name type="synonym">Caerostris bankana</name>
    <dbReference type="NCBI Taxonomy" id="172846"/>
    <lineage>
        <taxon>Eukaryota</taxon>
        <taxon>Metazoa</taxon>
        <taxon>Ecdysozoa</taxon>
        <taxon>Arthropoda</taxon>
        <taxon>Chelicerata</taxon>
        <taxon>Arachnida</taxon>
        <taxon>Araneae</taxon>
        <taxon>Araneomorphae</taxon>
        <taxon>Entelegynae</taxon>
        <taxon>Araneoidea</taxon>
        <taxon>Araneidae</taxon>
        <taxon>Caerostris</taxon>
    </lineage>
</organism>
<reference evidence="1 2" key="1">
    <citation type="submission" date="2021-06" db="EMBL/GenBank/DDBJ databases">
        <title>Caerostris extrusa draft genome.</title>
        <authorList>
            <person name="Kono N."/>
            <person name="Arakawa K."/>
        </authorList>
    </citation>
    <scope>NUCLEOTIDE SEQUENCE [LARGE SCALE GENOMIC DNA]</scope>
</reference>